<dbReference type="AlphaFoldDB" id="H1VWQ2"/>
<reference evidence="2" key="1">
    <citation type="journal article" date="2012" name="Nat. Genet.">
        <title>Lifestyle transitions in plant pathogenic Colletotrichum fungi deciphered by genome and transcriptome analyses.</title>
        <authorList>
            <person name="O'Connell R.J."/>
            <person name="Thon M.R."/>
            <person name="Hacquard S."/>
            <person name="Amyotte S.G."/>
            <person name="Kleemann J."/>
            <person name="Torres M.F."/>
            <person name="Damm U."/>
            <person name="Buiate E.A."/>
            <person name="Epstein L."/>
            <person name="Alkan N."/>
            <person name="Altmueller J."/>
            <person name="Alvarado-Balderrama L."/>
            <person name="Bauser C.A."/>
            <person name="Becker C."/>
            <person name="Birren B.W."/>
            <person name="Chen Z."/>
            <person name="Choi J."/>
            <person name="Crouch J.A."/>
            <person name="Duvick J.P."/>
            <person name="Farman M.A."/>
            <person name="Gan P."/>
            <person name="Heiman D."/>
            <person name="Henrissat B."/>
            <person name="Howard R.J."/>
            <person name="Kabbage M."/>
            <person name="Koch C."/>
            <person name="Kracher B."/>
            <person name="Kubo Y."/>
            <person name="Law A.D."/>
            <person name="Lebrun M.-H."/>
            <person name="Lee Y.-H."/>
            <person name="Miyara I."/>
            <person name="Moore N."/>
            <person name="Neumann U."/>
            <person name="Nordstroem K."/>
            <person name="Panaccione D.G."/>
            <person name="Panstruga R."/>
            <person name="Place M."/>
            <person name="Proctor R.H."/>
            <person name="Prusky D."/>
            <person name="Rech G."/>
            <person name="Reinhardt R."/>
            <person name="Rollins J.A."/>
            <person name="Rounsley S."/>
            <person name="Schardl C.L."/>
            <person name="Schwartz D.C."/>
            <person name="Shenoy N."/>
            <person name="Shirasu K."/>
            <person name="Sikhakolli U.R."/>
            <person name="Stueber K."/>
            <person name="Sukno S.A."/>
            <person name="Sweigard J.A."/>
            <person name="Takano Y."/>
            <person name="Takahara H."/>
            <person name="Trail F."/>
            <person name="van der Does H.C."/>
            <person name="Voll L.M."/>
            <person name="Will I."/>
            <person name="Young S."/>
            <person name="Zeng Q."/>
            <person name="Zhang J."/>
            <person name="Zhou S."/>
            <person name="Dickman M.B."/>
            <person name="Schulze-Lefert P."/>
            <person name="Ver Loren van Themaat E."/>
            <person name="Ma L.-J."/>
            <person name="Vaillancourt L.J."/>
        </authorList>
    </citation>
    <scope>NUCLEOTIDE SEQUENCE [LARGE SCALE GENOMIC DNA]</scope>
    <source>
        <strain evidence="2">IMI 349063</strain>
    </source>
</reference>
<dbReference type="EMBL" id="CACQ02007068">
    <property type="protein sequence ID" value="CCF44664.1"/>
    <property type="molecule type" value="Genomic_DNA"/>
</dbReference>
<gene>
    <name evidence="1" type="ORF">CH063_03391</name>
</gene>
<evidence type="ECO:0000313" key="2">
    <source>
        <dbReference type="Proteomes" id="UP000007174"/>
    </source>
</evidence>
<organism evidence="1 2">
    <name type="scientific">Colletotrichum higginsianum (strain IMI 349063)</name>
    <name type="common">Crucifer anthracnose fungus</name>
    <dbReference type="NCBI Taxonomy" id="759273"/>
    <lineage>
        <taxon>Eukaryota</taxon>
        <taxon>Fungi</taxon>
        <taxon>Dikarya</taxon>
        <taxon>Ascomycota</taxon>
        <taxon>Pezizomycotina</taxon>
        <taxon>Sordariomycetes</taxon>
        <taxon>Hypocreomycetidae</taxon>
        <taxon>Glomerellales</taxon>
        <taxon>Glomerellaceae</taxon>
        <taxon>Colletotrichum</taxon>
        <taxon>Colletotrichum destructivum species complex</taxon>
    </lineage>
</organism>
<accession>H1VWQ2</accession>
<dbReference type="Proteomes" id="UP000007174">
    <property type="component" value="Unassembled WGS sequence"/>
</dbReference>
<dbReference type="HOGENOM" id="CLU_1566607_0_0_1"/>
<proteinExistence type="predicted"/>
<protein>
    <submittedName>
        <fullName evidence="1">Uncharacterized protein</fullName>
    </submittedName>
</protein>
<feature type="non-terminal residue" evidence="1">
    <location>
        <position position="1"/>
    </location>
</feature>
<sequence length="171" mass="18886">RKKRDTSIALRSTKVLDKRKVSLFSHCLSSAVTVQGAGYCDTTAIASSRTFGGQSKIPSTVPDCLSLIKWLLVTIKGNQPWSIDVSLPLIEKTLGYRETQTFLRANCGMPNTFSSISQMTQIVQRPAKQQNRLKTNKTSIHAGHLLLTLSETSTTPFRTLDRSTVRRSTAS</sequence>
<evidence type="ECO:0000313" key="1">
    <source>
        <dbReference type="EMBL" id="CCF44664.1"/>
    </source>
</evidence>
<name>H1VWQ2_COLHI</name>